<dbReference type="FunFam" id="1.10.10.10:FF:000279">
    <property type="entry name" value="Transcriptional regulator, ArsR family"/>
    <property type="match status" value="1"/>
</dbReference>
<dbReference type="GO" id="GO:0003700">
    <property type="term" value="F:DNA-binding transcription factor activity"/>
    <property type="evidence" value="ECO:0007669"/>
    <property type="project" value="InterPro"/>
</dbReference>
<organism evidence="5">
    <name type="scientific">hydrothermal vent metagenome</name>
    <dbReference type="NCBI Taxonomy" id="652676"/>
    <lineage>
        <taxon>unclassified sequences</taxon>
        <taxon>metagenomes</taxon>
        <taxon>ecological metagenomes</taxon>
    </lineage>
</organism>
<protein>
    <submittedName>
        <fullName evidence="5">Arsenical resistance operon repressor</fullName>
    </submittedName>
</protein>
<dbReference type="NCBIfam" id="NF007528">
    <property type="entry name" value="PRK10141.1"/>
    <property type="match status" value="1"/>
</dbReference>
<sequence length="130" mass="14823">MLDHIYEMAYIKSMHTSPEILFQMLADTTRLRVAVLLQRYGELCVCELTHALSLSQPKISRHLGQMREAGLVQTRRAGRWMYYRLHPDIQPWMQSALDSTLDGVAELSPYKEDAQVLAEMPNRPGASCCA</sequence>
<dbReference type="PROSITE" id="PS50987">
    <property type="entry name" value="HTH_ARSR_2"/>
    <property type="match status" value="1"/>
</dbReference>
<evidence type="ECO:0000259" key="4">
    <source>
        <dbReference type="PROSITE" id="PS50987"/>
    </source>
</evidence>
<keyword evidence="2" id="KW-0238">DNA-binding</keyword>
<dbReference type="InterPro" id="IPR001845">
    <property type="entry name" value="HTH_ArsR_DNA-bd_dom"/>
</dbReference>
<dbReference type="SMART" id="SM00418">
    <property type="entry name" value="HTH_ARSR"/>
    <property type="match status" value="1"/>
</dbReference>
<keyword evidence="3" id="KW-0804">Transcription</keyword>
<dbReference type="NCBIfam" id="NF033788">
    <property type="entry name" value="HTH_metalloreg"/>
    <property type="match status" value="1"/>
</dbReference>
<evidence type="ECO:0000256" key="3">
    <source>
        <dbReference type="ARBA" id="ARBA00023163"/>
    </source>
</evidence>
<reference evidence="5" key="1">
    <citation type="submission" date="2018-06" db="EMBL/GenBank/DDBJ databases">
        <authorList>
            <person name="Zhirakovskaya E."/>
        </authorList>
    </citation>
    <scope>NUCLEOTIDE SEQUENCE</scope>
</reference>
<dbReference type="AlphaFoldDB" id="A0A3B0ZIG7"/>
<dbReference type="PRINTS" id="PR00778">
    <property type="entry name" value="HTHARSR"/>
</dbReference>
<dbReference type="InterPro" id="IPR036390">
    <property type="entry name" value="WH_DNA-bd_sf"/>
</dbReference>
<name>A0A3B0ZIG7_9ZZZZ</name>
<dbReference type="InterPro" id="IPR011991">
    <property type="entry name" value="ArsR-like_HTH"/>
</dbReference>
<gene>
    <name evidence="5" type="ORF">MNBD_GAMMA15-548</name>
</gene>
<dbReference type="EMBL" id="UOFN01000142">
    <property type="protein sequence ID" value="VAW81074.1"/>
    <property type="molecule type" value="Genomic_DNA"/>
</dbReference>
<dbReference type="Pfam" id="PF01022">
    <property type="entry name" value="HTH_5"/>
    <property type="match status" value="1"/>
</dbReference>
<dbReference type="SUPFAM" id="SSF46785">
    <property type="entry name" value="Winged helix' DNA-binding domain"/>
    <property type="match status" value="1"/>
</dbReference>
<keyword evidence="1" id="KW-0805">Transcription regulation</keyword>
<dbReference type="CDD" id="cd00090">
    <property type="entry name" value="HTH_ARSR"/>
    <property type="match status" value="1"/>
</dbReference>
<dbReference type="InterPro" id="IPR051081">
    <property type="entry name" value="HTH_MetalResp_TranReg"/>
</dbReference>
<evidence type="ECO:0000313" key="5">
    <source>
        <dbReference type="EMBL" id="VAW81074.1"/>
    </source>
</evidence>
<dbReference type="Gene3D" id="1.10.10.10">
    <property type="entry name" value="Winged helix-like DNA-binding domain superfamily/Winged helix DNA-binding domain"/>
    <property type="match status" value="1"/>
</dbReference>
<feature type="domain" description="HTH arsR-type" evidence="4">
    <location>
        <begin position="11"/>
        <end position="104"/>
    </location>
</feature>
<dbReference type="GO" id="GO:0003677">
    <property type="term" value="F:DNA binding"/>
    <property type="evidence" value="ECO:0007669"/>
    <property type="project" value="UniProtKB-KW"/>
</dbReference>
<accession>A0A3B0ZIG7</accession>
<dbReference type="PANTHER" id="PTHR33154:SF18">
    <property type="entry name" value="ARSENICAL RESISTANCE OPERON REPRESSOR"/>
    <property type="match status" value="1"/>
</dbReference>
<dbReference type="PANTHER" id="PTHR33154">
    <property type="entry name" value="TRANSCRIPTIONAL REGULATOR, ARSR FAMILY"/>
    <property type="match status" value="1"/>
</dbReference>
<proteinExistence type="predicted"/>
<evidence type="ECO:0000256" key="2">
    <source>
        <dbReference type="ARBA" id="ARBA00023125"/>
    </source>
</evidence>
<evidence type="ECO:0000256" key="1">
    <source>
        <dbReference type="ARBA" id="ARBA00023015"/>
    </source>
</evidence>
<dbReference type="InterPro" id="IPR036388">
    <property type="entry name" value="WH-like_DNA-bd_sf"/>
</dbReference>